<sequence length="369" mass="40459">MPEAIGAMGRAQAQRQLAAGAVAAARAAGKRSHWPAAVASAEEALRIYPGLGEARVLLEQARRRAAEALLAEATGLLAQGRADQAERRLRRALGFQPDLAGAQSGLAGIYRSRGDRAAEAGHWGRGWLWYAKATEALPSPADVQRVEQARRKVFDRISLAVHVPVTDVWGGRSDRADSLGRTVQQELARRTPPFVKISSSGPPDKGAMVATVVLGRLDVRTERTGSTQHKHVYTWARDVPNPELDRLRRDLGSARRYLMLDLHRYRRRCTHCRGTGRHRCKRCAGTGKVVCNNCQGKGKLTCKRCGGDGIKDNGEQCKRCKGTGQAVCLICKGTTRRLCPQCSRGGERRGWVVCPRCRGTGRLHRMTLH</sequence>
<organism evidence="1">
    <name type="scientific">marine sediment metagenome</name>
    <dbReference type="NCBI Taxonomy" id="412755"/>
    <lineage>
        <taxon>unclassified sequences</taxon>
        <taxon>metagenomes</taxon>
        <taxon>ecological metagenomes</taxon>
    </lineage>
</organism>
<feature type="non-terminal residue" evidence="1">
    <location>
        <position position="369"/>
    </location>
</feature>
<dbReference type="PANTHER" id="PTHR15852:SF54">
    <property type="entry name" value="PROTEIN SSUH2 HOMOLOG"/>
    <property type="match status" value="1"/>
</dbReference>
<reference evidence="1" key="1">
    <citation type="journal article" date="2015" name="Nature">
        <title>Complex archaea that bridge the gap between prokaryotes and eukaryotes.</title>
        <authorList>
            <person name="Spang A."/>
            <person name="Saw J.H."/>
            <person name="Jorgensen S.L."/>
            <person name="Zaremba-Niedzwiedzka K."/>
            <person name="Martijn J."/>
            <person name="Lind A.E."/>
            <person name="van Eijk R."/>
            <person name="Schleper C."/>
            <person name="Guy L."/>
            <person name="Ettema T.J."/>
        </authorList>
    </citation>
    <scope>NUCLEOTIDE SEQUENCE</scope>
</reference>
<dbReference type="AlphaFoldDB" id="A0A0F9AV26"/>
<protein>
    <recommendedName>
        <fullName evidence="2">CR-type domain-containing protein</fullName>
    </recommendedName>
</protein>
<accession>A0A0F9AV26</accession>
<dbReference type="InterPro" id="IPR011990">
    <property type="entry name" value="TPR-like_helical_dom_sf"/>
</dbReference>
<gene>
    <name evidence="1" type="ORF">LCGC14_2606050</name>
</gene>
<comment type="caution">
    <text evidence="1">The sequence shown here is derived from an EMBL/GenBank/DDBJ whole genome shotgun (WGS) entry which is preliminary data.</text>
</comment>
<dbReference type="Gene3D" id="1.25.40.10">
    <property type="entry name" value="Tetratricopeptide repeat domain"/>
    <property type="match status" value="1"/>
</dbReference>
<dbReference type="EMBL" id="LAZR01044118">
    <property type="protein sequence ID" value="KKL05437.1"/>
    <property type="molecule type" value="Genomic_DNA"/>
</dbReference>
<name>A0A0F9AV26_9ZZZZ</name>
<dbReference type="PANTHER" id="PTHR15852">
    <property type="entry name" value="PLASTID TRANSCRIPTIONALLY ACTIVE PROTEIN"/>
    <property type="match status" value="1"/>
</dbReference>
<dbReference type="SUPFAM" id="SSF48452">
    <property type="entry name" value="TPR-like"/>
    <property type="match status" value="1"/>
</dbReference>
<evidence type="ECO:0000313" key="1">
    <source>
        <dbReference type="EMBL" id="KKL05437.1"/>
    </source>
</evidence>
<proteinExistence type="predicted"/>
<evidence type="ECO:0008006" key="2">
    <source>
        <dbReference type="Google" id="ProtNLM"/>
    </source>
</evidence>